<dbReference type="RefSeq" id="WP_171222172.1">
    <property type="nucleotide sequence ID" value="NZ_CP121446.1"/>
</dbReference>
<dbReference type="EMBL" id="JABEVX010000003">
    <property type="protein sequence ID" value="NNT71987.1"/>
    <property type="molecule type" value="Genomic_DNA"/>
</dbReference>
<dbReference type="AlphaFoldDB" id="A0A7Y3VYX6"/>
<accession>A0A7Y3VYX6</accession>
<keyword evidence="2" id="KW-1185">Reference proteome</keyword>
<sequence>MKTLKLFGLVLTTTLSTLFISCSSDGGDGGGGFSGPSTGTFVKAKVGGTNILAEGDYANGGYNSGNLVLQGFSLTGQSVNIQLYALDGTLDVGTYNVSSTNTDDTYVGGLSLIDINLDTMSSLTYSSQICDNTSGTVEITFVDATKIEGTFSFTGKEVREGDDCTGATKNVTNGSFRLEL</sequence>
<evidence type="ECO:0000313" key="2">
    <source>
        <dbReference type="Proteomes" id="UP000536509"/>
    </source>
</evidence>
<reference evidence="1 2" key="1">
    <citation type="submission" date="2020-05" db="EMBL/GenBank/DDBJ databases">
        <title>Draft genome of Flavobacterium sp. IMCC34852.</title>
        <authorList>
            <person name="Song J."/>
            <person name="Cho J.-C."/>
        </authorList>
    </citation>
    <scope>NUCLEOTIDE SEQUENCE [LARGE SCALE GENOMIC DNA]</scope>
    <source>
        <strain evidence="1 2">IMCC34852</strain>
    </source>
</reference>
<name>A0A7Y3VYX6_9FLAO</name>
<evidence type="ECO:0000313" key="1">
    <source>
        <dbReference type="EMBL" id="NNT71987.1"/>
    </source>
</evidence>
<protein>
    <recommendedName>
        <fullName evidence="3">Lipoprotein</fullName>
    </recommendedName>
</protein>
<organism evidence="1 2">
    <name type="scientific">Flavobacterium rivulicola</name>
    <dbReference type="NCBI Taxonomy" id="2732161"/>
    <lineage>
        <taxon>Bacteria</taxon>
        <taxon>Pseudomonadati</taxon>
        <taxon>Bacteroidota</taxon>
        <taxon>Flavobacteriia</taxon>
        <taxon>Flavobacteriales</taxon>
        <taxon>Flavobacteriaceae</taxon>
        <taxon>Flavobacterium</taxon>
    </lineage>
</organism>
<dbReference type="PROSITE" id="PS51257">
    <property type="entry name" value="PROKAR_LIPOPROTEIN"/>
    <property type="match status" value="1"/>
</dbReference>
<gene>
    <name evidence="1" type="ORF">HKT18_07145</name>
</gene>
<comment type="caution">
    <text evidence="1">The sequence shown here is derived from an EMBL/GenBank/DDBJ whole genome shotgun (WGS) entry which is preliminary data.</text>
</comment>
<evidence type="ECO:0008006" key="3">
    <source>
        <dbReference type="Google" id="ProtNLM"/>
    </source>
</evidence>
<dbReference type="Proteomes" id="UP000536509">
    <property type="component" value="Unassembled WGS sequence"/>
</dbReference>
<proteinExistence type="predicted"/>